<evidence type="ECO:0000313" key="3">
    <source>
        <dbReference type="Proteomes" id="UP000011173"/>
    </source>
</evidence>
<name>L7WF02_NONDD</name>
<dbReference type="AlphaFoldDB" id="L7WF02"/>
<evidence type="ECO:0000256" key="1">
    <source>
        <dbReference type="SAM" id="Phobius"/>
    </source>
</evidence>
<keyword evidence="1" id="KW-0472">Membrane</keyword>
<sequence>MVYRFRESEIDTRISIIFIIYLRKYFTVQILSLISFQN</sequence>
<dbReference type="HOGENOM" id="CLU_3330827_0_0_10"/>
<feature type="transmembrane region" description="Helical" evidence="1">
    <location>
        <begin position="12"/>
        <end position="36"/>
    </location>
</feature>
<accession>L7WF02</accession>
<dbReference type="PATRIC" id="fig|592029.3.peg.2313"/>
<dbReference type="EMBL" id="CP001397">
    <property type="protein sequence ID" value="AGC77463.1"/>
    <property type="molecule type" value="Genomic_DNA"/>
</dbReference>
<proteinExistence type="predicted"/>
<keyword evidence="1" id="KW-0812">Transmembrane</keyword>
<dbReference type="KEGG" id="ndo:DDD_2336"/>
<gene>
    <name evidence="2" type="ordered locus">DDD_2336</name>
</gene>
<evidence type="ECO:0000313" key="2">
    <source>
        <dbReference type="EMBL" id="AGC77463.1"/>
    </source>
</evidence>
<reference evidence="2 3" key="1">
    <citation type="journal article" date="2013" name="Genome Biol. Evol.">
        <title>Genomic makeup of the marine flavobacterium Nonlabens (Donghaeana) dokdonensis DSW-6 and identification of a novel class of rhodopsins.</title>
        <authorList>
            <person name="Kwon S.K."/>
            <person name="Kim B.K."/>
            <person name="Song J.Y."/>
            <person name="Kwak M.J."/>
            <person name="Lee C.H."/>
            <person name="Yoon J.H."/>
            <person name="Oh T.K."/>
            <person name="Kim J.F."/>
        </authorList>
    </citation>
    <scope>NUCLEOTIDE SEQUENCE [LARGE SCALE GENOMIC DNA]</scope>
    <source>
        <strain evidence="3">DSM 17205 / KCTC 12402 / DSW-6</strain>
    </source>
</reference>
<keyword evidence="1" id="KW-1133">Transmembrane helix</keyword>
<dbReference type="Proteomes" id="UP000011173">
    <property type="component" value="Chromosome"/>
</dbReference>
<protein>
    <submittedName>
        <fullName evidence="2">Uncharacterized protein</fullName>
    </submittedName>
</protein>
<organism evidence="2 3">
    <name type="scientific">Nonlabens dokdonensis (strain DSM 17205 / KCTC 12402 / DSW-6)</name>
    <name type="common">Donghaeana dokdonensis</name>
    <dbReference type="NCBI Taxonomy" id="592029"/>
    <lineage>
        <taxon>Bacteria</taxon>
        <taxon>Pseudomonadati</taxon>
        <taxon>Bacteroidota</taxon>
        <taxon>Flavobacteriia</taxon>
        <taxon>Flavobacteriales</taxon>
        <taxon>Flavobacteriaceae</taxon>
        <taxon>Nonlabens</taxon>
    </lineage>
</organism>